<evidence type="ECO:0000313" key="3">
    <source>
        <dbReference type="EMBL" id="MFC5906329.1"/>
    </source>
</evidence>
<keyword evidence="4" id="KW-1185">Reference proteome</keyword>
<feature type="transmembrane region" description="Helical" evidence="2">
    <location>
        <begin position="188"/>
        <end position="210"/>
    </location>
</feature>
<sequence length="382" mass="41006">MFLRTFGWSFGITLLGLAAAAYFWGATGFGIVLILSILEISLSFDNAVINATVLKRMNPFWQRIFLTVGVLIAVFGMRLLFPLIVVALTAHMNPVTVVQLALDETKTYNGLTYAQHLTAAHPAIAAFGGMFLLMIFLDFILGEKEIRWLEWIERPLEKIGKLDQLSVVIALIALMLSSRFFAGDRAETVLLAGVAGLTTYLAVGGLANLFESEGDEDEDGDADGDGDGEETASAGKGAGKGSSVAGVTGKAAFFLFLYLEVLDASFSFDGVVGAFAITQDVFQITLGLGIGAMYIRSLTVYLVRQGTLDDYVYLEHGAHYAIGALATILLVSIKYEIPEVVTGLIGVAFIGLALLSSILRNKREGRPSELAAAQEEDALPKL</sequence>
<dbReference type="Pfam" id="PF04332">
    <property type="entry name" value="DUF475"/>
    <property type="match status" value="1"/>
</dbReference>
<dbReference type="RefSeq" id="WP_380579627.1">
    <property type="nucleotide sequence ID" value="NZ_JBHSQJ010000010.1"/>
</dbReference>
<evidence type="ECO:0000313" key="4">
    <source>
        <dbReference type="Proteomes" id="UP001596174"/>
    </source>
</evidence>
<accession>A0ABW1FV22</accession>
<evidence type="ECO:0000256" key="1">
    <source>
        <dbReference type="SAM" id="MobiDB-lite"/>
    </source>
</evidence>
<dbReference type="PANTHER" id="PTHR30238:SF4">
    <property type="entry name" value="SLL1022 PROTEIN"/>
    <property type="match status" value="1"/>
</dbReference>
<organism evidence="3 4">
    <name type="scientific">Streptacidiphilus monticola</name>
    <dbReference type="NCBI Taxonomy" id="2161674"/>
    <lineage>
        <taxon>Bacteria</taxon>
        <taxon>Bacillati</taxon>
        <taxon>Actinomycetota</taxon>
        <taxon>Actinomycetes</taxon>
        <taxon>Kitasatosporales</taxon>
        <taxon>Streptomycetaceae</taxon>
        <taxon>Streptacidiphilus</taxon>
    </lineage>
</organism>
<feature type="region of interest" description="Disordered" evidence="1">
    <location>
        <begin position="212"/>
        <end position="244"/>
    </location>
</feature>
<dbReference type="PANTHER" id="PTHR30238">
    <property type="entry name" value="MEMBRANE BOUND PREDICTED REDOX MODULATOR"/>
    <property type="match status" value="1"/>
</dbReference>
<protein>
    <submittedName>
        <fullName evidence="3">DUF475 domain-containing protein</fullName>
    </submittedName>
</protein>
<feature type="compositionally biased region" description="Low complexity" evidence="1">
    <location>
        <begin position="231"/>
        <end position="244"/>
    </location>
</feature>
<gene>
    <name evidence="3" type="ORF">ACFP3V_03725</name>
</gene>
<dbReference type="NCBIfam" id="NF010613">
    <property type="entry name" value="PRK14013.1-3"/>
    <property type="match status" value="1"/>
</dbReference>
<dbReference type="Proteomes" id="UP001596174">
    <property type="component" value="Unassembled WGS sequence"/>
</dbReference>
<proteinExistence type="predicted"/>
<feature type="transmembrane region" description="Helical" evidence="2">
    <location>
        <begin position="271"/>
        <end position="296"/>
    </location>
</feature>
<dbReference type="EMBL" id="JBHSQJ010000010">
    <property type="protein sequence ID" value="MFC5906329.1"/>
    <property type="molecule type" value="Genomic_DNA"/>
</dbReference>
<dbReference type="InterPro" id="IPR007427">
    <property type="entry name" value="DUF475"/>
</dbReference>
<feature type="transmembrane region" description="Helical" evidence="2">
    <location>
        <begin position="119"/>
        <end position="141"/>
    </location>
</feature>
<keyword evidence="2" id="KW-0472">Membrane</keyword>
<comment type="caution">
    <text evidence="3">The sequence shown here is derived from an EMBL/GenBank/DDBJ whole genome shotgun (WGS) entry which is preliminary data.</text>
</comment>
<keyword evidence="2" id="KW-1133">Transmembrane helix</keyword>
<feature type="compositionally biased region" description="Acidic residues" evidence="1">
    <location>
        <begin position="212"/>
        <end position="230"/>
    </location>
</feature>
<reference evidence="4" key="1">
    <citation type="journal article" date="2019" name="Int. J. Syst. Evol. Microbiol.">
        <title>The Global Catalogue of Microorganisms (GCM) 10K type strain sequencing project: providing services to taxonomists for standard genome sequencing and annotation.</title>
        <authorList>
            <consortium name="The Broad Institute Genomics Platform"/>
            <consortium name="The Broad Institute Genome Sequencing Center for Infectious Disease"/>
            <person name="Wu L."/>
            <person name="Ma J."/>
        </authorList>
    </citation>
    <scope>NUCLEOTIDE SEQUENCE [LARGE SCALE GENOMIC DNA]</scope>
    <source>
        <strain evidence="4">JCM 4816</strain>
    </source>
</reference>
<name>A0ABW1FV22_9ACTN</name>
<keyword evidence="2" id="KW-0812">Transmembrane</keyword>
<feature type="transmembrane region" description="Helical" evidence="2">
    <location>
        <begin position="317"/>
        <end position="335"/>
    </location>
</feature>
<feature type="transmembrane region" description="Helical" evidence="2">
    <location>
        <begin position="65"/>
        <end position="90"/>
    </location>
</feature>
<feature type="transmembrane region" description="Helical" evidence="2">
    <location>
        <begin position="341"/>
        <end position="359"/>
    </location>
</feature>
<evidence type="ECO:0000256" key="2">
    <source>
        <dbReference type="SAM" id="Phobius"/>
    </source>
</evidence>